<dbReference type="InterPro" id="IPR021768">
    <property type="entry name" value="DUF3332"/>
</dbReference>
<evidence type="ECO:0000313" key="2">
    <source>
        <dbReference type="EMBL" id="GJM61698.1"/>
    </source>
</evidence>
<dbReference type="Pfam" id="PF11810">
    <property type="entry name" value="DUF3332"/>
    <property type="match status" value="1"/>
</dbReference>
<keyword evidence="1" id="KW-0812">Transmembrane</keyword>
<proteinExistence type="predicted"/>
<organism evidence="2 3">
    <name type="scientific">Persicobacter diffluens</name>
    <dbReference type="NCBI Taxonomy" id="981"/>
    <lineage>
        <taxon>Bacteria</taxon>
        <taxon>Pseudomonadati</taxon>
        <taxon>Bacteroidota</taxon>
        <taxon>Cytophagia</taxon>
        <taxon>Cytophagales</taxon>
        <taxon>Persicobacteraceae</taxon>
        <taxon>Persicobacter</taxon>
    </lineage>
</organism>
<evidence type="ECO:0000256" key="1">
    <source>
        <dbReference type="SAM" id="Phobius"/>
    </source>
</evidence>
<protein>
    <submittedName>
        <fullName evidence="2">Membrane protein</fullName>
    </submittedName>
</protein>
<dbReference type="Proteomes" id="UP001310022">
    <property type="component" value="Unassembled WGS sequence"/>
</dbReference>
<accession>A0AAN4VZA6</accession>
<reference evidence="2 3" key="1">
    <citation type="submission" date="2021-12" db="EMBL/GenBank/DDBJ databases">
        <title>Genome sequencing of bacteria with rrn-lacking chromosome and rrn-plasmid.</title>
        <authorList>
            <person name="Anda M."/>
            <person name="Iwasaki W."/>
        </authorList>
    </citation>
    <scope>NUCLEOTIDE SEQUENCE [LARGE SCALE GENOMIC DNA]</scope>
    <source>
        <strain evidence="2 3">NBRC 15940</strain>
    </source>
</reference>
<comment type="caution">
    <text evidence="2">The sequence shown here is derived from an EMBL/GenBank/DDBJ whole genome shotgun (WGS) entry which is preliminary data.</text>
</comment>
<dbReference type="EMBL" id="BQKE01000001">
    <property type="protein sequence ID" value="GJM61698.1"/>
    <property type="molecule type" value="Genomic_DNA"/>
</dbReference>
<gene>
    <name evidence="2" type="ORF">PEDI_22500</name>
</gene>
<evidence type="ECO:0000313" key="3">
    <source>
        <dbReference type="Proteomes" id="UP001310022"/>
    </source>
</evidence>
<sequence length="192" mass="21468">MKKLSTILLAVFMMSAGLVQTSCYGPFKLTTKLWNWNGQVGDKFINALLFFGLNIIPVYGVTVFLDAIIFNSIEFWGGNNPISMGPGEIEERVVEGENSTYKLTASQNRYDIEVIAGEHKGAKGAFVFSKKDKSWTWEENGTSEVIMQMSGDENNPMIQFLPETAHAFSMNFTEMEAAQKRGFRGTELVSNH</sequence>
<dbReference type="RefSeq" id="WP_172674365.1">
    <property type="nucleotide sequence ID" value="NZ_BQKE01000001.1"/>
</dbReference>
<keyword evidence="3" id="KW-1185">Reference proteome</keyword>
<feature type="transmembrane region" description="Helical" evidence="1">
    <location>
        <begin position="45"/>
        <end position="65"/>
    </location>
</feature>
<name>A0AAN4VZA6_9BACT</name>
<dbReference type="AlphaFoldDB" id="A0AAN4VZA6"/>
<keyword evidence="1" id="KW-1133">Transmembrane helix</keyword>
<keyword evidence="1" id="KW-0472">Membrane</keyword>